<sequence>MPDADAARGPRGSRAARTRLPVSVVLLAVIGACATILPSVGLGTRVAWTRLPALLASEQARLALGLSLRTCLLATAISVVLGVPLAIVLAHEWPGVRVARVLAVLPMAMPPVVAGTALLATLGKRGLLGPLLERVGIQVSFTTAAVVIAQVFVSMPYLVVTLEAALRSRDTRPETIARTLGAGPATLLARITLPLAAPALARGAALALGRSLGEFGATIAFAGSRAGVTRTVPLAVYLEREHDTPTALALAVVLIAASFLVVGATGVRWDLLVRRLRARPSGSTAPGPAGSSAHTVSAPDDDPAGPLPPLPGAPSPRGRAVHLCFTASGRDVAVDLRIPAGRTLALIGPNGSGKSTVCAVIAGLLDAVGGEVRLGERVVDGPAGFVPAGQREVALLAQAPGVFAHMSVLDNVAFGPRCRGASRAAARQLARAELAAVGAAHLAERRGEELSGGQAARVALARALATRPAVLVLDEPTAAVDVAARQELRTLVARRAAHDGLTVLLVTHDVAEVAALADDVAVLDRGRVVETGPAARVLAAPTSTFTARLTGTTLLRGTLAGSPDRPRLRLEGGAEVVAAPLENAVERAGFQPGRSASALLPPEAVAVYARRPTDEISRIPGGSPRNALTATVREVGGNGGLVTVVLELGDGQSLRALLTAAAVAELGLRPGLPVVAVIKAAQVRITPRGSVVRNTPATR</sequence>
<dbReference type="PROSITE" id="PS50893">
    <property type="entry name" value="ABC_TRANSPORTER_2"/>
    <property type="match status" value="1"/>
</dbReference>
<keyword evidence="5" id="KW-0547">Nucleotide-binding</keyword>
<dbReference type="AlphaFoldDB" id="A0A1H0DLT7"/>
<feature type="transmembrane region" description="Helical" evidence="10">
    <location>
        <begin position="143"/>
        <end position="166"/>
    </location>
</feature>
<evidence type="ECO:0000313" key="16">
    <source>
        <dbReference type="Proteomes" id="UP000198541"/>
    </source>
</evidence>
<dbReference type="SUPFAM" id="SSF52540">
    <property type="entry name" value="P-loop containing nucleoside triphosphate hydrolases"/>
    <property type="match status" value="1"/>
</dbReference>
<dbReference type="STRING" id="332524.SAMN04487766_10749"/>
<dbReference type="GO" id="GO:0015689">
    <property type="term" value="P:molybdate ion transport"/>
    <property type="evidence" value="ECO:0007669"/>
    <property type="project" value="InterPro"/>
</dbReference>
<feature type="transmembrane region" description="Helical" evidence="10">
    <location>
        <begin position="247"/>
        <end position="269"/>
    </location>
</feature>
<evidence type="ECO:0000256" key="3">
    <source>
        <dbReference type="ARBA" id="ARBA00022505"/>
    </source>
</evidence>
<keyword evidence="6" id="KW-0067">ATP-binding</keyword>
<dbReference type="CDD" id="cd06261">
    <property type="entry name" value="TM_PBP2"/>
    <property type="match status" value="1"/>
</dbReference>
<dbReference type="Pfam" id="PF00005">
    <property type="entry name" value="ABC_tran"/>
    <property type="match status" value="1"/>
</dbReference>
<evidence type="ECO:0000259" key="13">
    <source>
        <dbReference type="PROSITE" id="PS50928"/>
    </source>
</evidence>
<evidence type="ECO:0000256" key="7">
    <source>
        <dbReference type="ARBA" id="ARBA00022989"/>
    </source>
</evidence>
<keyword evidence="2 10" id="KW-0813">Transport</keyword>
<dbReference type="PROSITE" id="PS00211">
    <property type="entry name" value="ABC_TRANSPORTER_1"/>
    <property type="match status" value="1"/>
</dbReference>
<evidence type="ECO:0000256" key="2">
    <source>
        <dbReference type="ARBA" id="ARBA00022448"/>
    </source>
</evidence>
<feature type="transmembrane region" description="Helical" evidence="10">
    <location>
        <begin position="62"/>
        <end position="89"/>
    </location>
</feature>
<feature type="region of interest" description="Disordered" evidence="11">
    <location>
        <begin position="280"/>
        <end position="314"/>
    </location>
</feature>
<keyword evidence="8 10" id="KW-0472">Membrane</keyword>
<dbReference type="PANTHER" id="PTHR42781:SF4">
    <property type="entry name" value="SPERMIDINE_PUTRESCINE IMPORT ATP-BINDING PROTEIN POTA"/>
    <property type="match status" value="1"/>
</dbReference>
<evidence type="ECO:0000313" key="15">
    <source>
        <dbReference type="EMBL" id="SDN71033.1"/>
    </source>
</evidence>
<evidence type="ECO:0000259" key="14">
    <source>
        <dbReference type="PROSITE" id="PS51866"/>
    </source>
</evidence>
<dbReference type="InterPro" id="IPR008995">
    <property type="entry name" value="Mo/tungstate-bd_C_term_dom"/>
</dbReference>
<reference evidence="16" key="1">
    <citation type="submission" date="2016-10" db="EMBL/GenBank/DDBJ databases">
        <authorList>
            <person name="Varghese N."/>
            <person name="Submissions S."/>
        </authorList>
    </citation>
    <scope>NUCLEOTIDE SEQUENCE [LARGE SCALE GENOMIC DNA]</scope>
    <source>
        <strain evidence="16">DSM 27982</strain>
    </source>
</reference>
<dbReference type="GO" id="GO:0005524">
    <property type="term" value="F:ATP binding"/>
    <property type="evidence" value="ECO:0007669"/>
    <property type="project" value="UniProtKB-KW"/>
</dbReference>
<dbReference type="SUPFAM" id="SSF161098">
    <property type="entry name" value="MetI-like"/>
    <property type="match status" value="1"/>
</dbReference>
<dbReference type="InterPro" id="IPR003593">
    <property type="entry name" value="AAA+_ATPase"/>
</dbReference>
<dbReference type="Gene3D" id="2.40.50.100">
    <property type="match status" value="1"/>
</dbReference>
<evidence type="ECO:0000256" key="10">
    <source>
        <dbReference type="RuleBase" id="RU363032"/>
    </source>
</evidence>
<dbReference type="InterPro" id="IPR050093">
    <property type="entry name" value="ABC_SmlMolc_Importer"/>
</dbReference>
<feature type="domain" description="ABC transmembrane type-1" evidence="13">
    <location>
        <begin position="64"/>
        <end position="265"/>
    </location>
</feature>
<feature type="domain" description="ABC transporter" evidence="12">
    <location>
        <begin position="316"/>
        <end position="550"/>
    </location>
</feature>
<dbReference type="InterPro" id="IPR027417">
    <property type="entry name" value="P-loop_NTPase"/>
</dbReference>
<dbReference type="SUPFAM" id="SSF50331">
    <property type="entry name" value="MOP-like"/>
    <property type="match status" value="1"/>
</dbReference>
<dbReference type="Proteomes" id="UP000198541">
    <property type="component" value="Unassembled WGS sequence"/>
</dbReference>
<feature type="transmembrane region" description="Helical" evidence="10">
    <location>
        <begin position="20"/>
        <end position="42"/>
    </location>
</feature>
<dbReference type="Gene3D" id="1.10.3720.10">
    <property type="entry name" value="MetI-like"/>
    <property type="match status" value="1"/>
</dbReference>
<comment type="subcellular location">
    <subcellularLocation>
        <location evidence="10">Cell membrane</location>
        <topology evidence="10">Multi-pass membrane protein</topology>
    </subcellularLocation>
    <subcellularLocation>
        <location evidence="1">Membrane</location>
        <topology evidence="1">Multi-pass membrane protein</topology>
    </subcellularLocation>
</comment>
<comment type="similarity">
    <text evidence="10">Belongs to the binding-protein-dependent transport system permease family.</text>
</comment>
<feature type="compositionally biased region" description="Pro residues" evidence="11">
    <location>
        <begin position="305"/>
        <end position="314"/>
    </location>
</feature>
<evidence type="ECO:0000256" key="11">
    <source>
        <dbReference type="SAM" id="MobiDB-lite"/>
    </source>
</evidence>
<evidence type="ECO:0000256" key="9">
    <source>
        <dbReference type="PROSITE-ProRule" id="PRU01213"/>
    </source>
</evidence>
<evidence type="ECO:0000256" key="5">
    <source>
        <dbReference type="ARBA" id="ARBA00022741"/>
    </source>
</evidence>
<dbReference type="Pfam" id="PF03459">
    <property type="entry name" value="TOBE"/>
    <property type="match status" value="1"/>
</dbReference>
<feature type="domain" description="Mop" evidence="14">
    <location>
        <begin position="621"/>
        <end position="687"/>
    </location>
</feature>
<evidence type="ECO:0000259" key="12">
    <source>
        <dbReference type="PROSITE" id="PS50893"/>
    </source>
</evidence>
<evidence type="ECO:0000256" key="1">
    <source>
        <dbReference type="ARBA" id="ARBA00004141"/>
    </source>
</evidence>
<evidence type="ECO:0000256" key="4">
    <source>
        <dbReference type="ARBA" id="ARBA00022692"/>
    </source>
</evidence>
<protein>
    <submittedName>
        <fullName evidence="15">Molybdate transport system permease protein</fullName>
    </submittedName>
</protein>
<keyword evidence="7 10" id="KW-1133">Transmembrane helix</keyword>
<gene>
    <name evidence="15" type="ORF">SAMN05216355_11119</name>
</gene>
<name>A0A1H0DLT7_9ACTO</name>
<dbReference type="Gene3D" id="3.40.50.300">
    <property type="entry name" value="P-loop containing nucleotide triphosphate hydrolases"/>
    <property type="match status" value="1"/>
</dbReference>
<dbReference type="PROSITE" id="PS51866">
    <property type="entry name" value="MOP"/>
    <property type="match status" value="1"/>
</dbReference>
<dbReference type="InterPro" id="IPR004606">
    <property type="entry name" value="Mop_domain"/>
</dbReference>
<dbReference type="PROSITE" id="PS50928">
    <property type="entry name" value="ABC_TM1"/>
    <property type="match status" value="1"/>
</dbReference>
<evidence type="ECO:0000256" key="8">
    <source>
        <dbReference type="ARBA" id="ARBA00023136"/>
    </source>
</evidence>
<keyword evidence="16" id="KW-1185">Reference proteome</keyword>
<dbReference type="GO" id="GO:0055085">
    <property type="term" value="P:transmembrane transport"/>
    <property type="evidence" value="ECO:0007669"/>
    <property type="project" value="InterPro"/>
</dbReference>
<dbReference type="SMART" id="SM00382">
    <property type="entry name" value="AAA"/>
    <property type="match status" value="1"/>
</dbReference>
<dbReference type="InterPro" id="IPR005116">
    <property type="entry name" value="Transp-assoc_OB_typ1"/>
</dbReference>
<evidence type="ECO:0000256" key="6">
    <source>
        <dbReference type="ARBA" id="ARBA00022840"/>
    </source>
</evidence>
<dbReference type="InterPro" id="IPR035906">
    <property type="entry name" value="MetI-like_sf"/>
</dbReference>
<keyword evidence="4 10" id="KW-0812">Transmembrane</keyword>
<proteinExistence type="inferred from homology"/>
<dbReference type="GO" id="GO:0005886">
    <property type="term" value="C:plasma membrane"/>
    <property type="evidence" value="ECO:0007669"/>
    <property type="project" value="UniProtKB-SubCell"/>
</dbReference>
<dbReference type="InterPro" id="IPR017871">
    <property type="entry name" value="ABC_transporter-like_CS"/>
</dbReference>
<dbReference type="GO" id="GO:0016887">
    <property type="term" value="F:ATP hydrolysis activity"/>
    <property type="evidence" value="ECO:0007669"/>
    <property type="project" value="InterPro"/>
</dbReference>
<dbReference type="InterPro" id="IPR003439">
    <property type="entry name" value="ABC_transporter-like_ATP-bd"/>
</dbReference>
<dbReference type="EMBL" id="FNIM01000011">
    <property type="protein sequence ID" value="SDN71033.1"/>
    <property type="molecule type" value="Genomic_DNA"/>
</dbReference>
<keyword evidence="3 9" id="KW-0500">Molybdenum</keyword>
<dbReference type="RefSeq" id="WP_092536791.1">
    <property type="nucleotide sequence ID" value="NZ_FNIM01000011.1"/>
</dbReference>
<dbReference type="PANTHER" id="PTHR42781">
    <property type="entry name" value="SPERMIDINE/PUTRESCINE IMPORT ATP-BINDING PROTEIN POTA"/>
    <property type="match status" value="1"/>
</dbReference>
<feature type="compositionally biased region" description="Low complexity" evidence="11">
    <location>
        <begin position="280"/>
        <end position="293"/>
    </location>
</feature>
<dbReference type="Pfam" id="PF00528">
    <property type="entry name" value="BPD_transp_1"/>
    <property type="match status" value="1"/>
</dbReference>
<feature type="transmembrane region" description="Helical" evidence="10">
    <location>
        <begin position="101"/>
        <end position="123"/>
    </location>
</feature>
<accession>A0A1H0DLT7</accession>
<dbReference type="InterPro" id="IPR000515">
    <property type="entry name" value="MetI-like"/>
</dbReference>
<organism evidence="15 16">
    <name type="scientific">Actinomyces ruminicola</name>
    <dbReference type="NCBI Taxonomy" id="332524"/>
    <lineage>
        <taxon>Bacteria</taxon>
        <taxon>Bacillati</taxon>
        <taxon>Actinomycetota</taxon>
        <taxon>Actinomycetes</taxon>
        <taxon>Actinomycetales</taxon>
        <taxon>Actinomycetaceae</taxon>
        <taxon>Actinomyces</taxon>
    </lineage>
</organism>